<dbReference type="RefSeq" id="WP_058745873.1">
    <property type="nucleotide sequence ID" value="NZ_LDTF01000063.1"/>
</dbReference>
<dbReference type="OrthoDB" id="9808046at2"/>
<dbReference type="PANTHER" id="PTHR43283:SF3">
    <property type="entry name" value="BETA-LACTAMASE FAMILY PROTEIN (AFU_ORTHOLOGUE AFUA_5G07500)"/>
    <property type="match status" value="1"/>
</dbReference>
<dbReference type="InterPro" id="IPR050789">
    <property type="entry name" value="Diverse_Enzym_Activities"/>
</dbReference>
<evidence type="ECO:0000259" key="2">
    <source>
        <dbReference type="Pfam" id="PF00144"/>
    </source>
</evidence>
<dbReference type="EMBL" id="LDTF01000063">
    <property type="protein sequence ID" value="KTT97354.1"/>
    <property type="molecule type" value="Genomic_DNA"/>
</dbReference>
<evidence type="ECO:0000313" key="3">
    <source>
        <dbReference type="EMBL" id="KTT97354.1"/>
    </source>
</evidence>
<sequence>MKRRVMMTGGAMLALLSAAAPAQVAQAPRAQATRALPATQALFDGYVKSGKMPGIVAAIGLPGRPPMFVAAGRTAIEPNAPAVTPDTLWRVYSMTKPITAMAAMILVEEGKLTLDQPLSDIYPAYKTMRVLTNPQASLDSRPATNPITIRELMTHTAGLGYSFTAKGPLLQEYERLGLVPFAANAQVEAKVRPTRPATLQQFAERAATAPLIAEPGTRWSYSMGLDVLAAVVEKVSGMPFERFVQTRLFTPLKMNSSYWQVPASAANRLVTNYTFLGDRMVPVDPAATSVFRQAPSFPYGGAGLVMSARDYDRFLQMLQNEGQVDGVRVMKPETVRLAMSNLLPAGVTYGSVTGASGGSGGEVPTGYGAGGSVTLADTPGGPGKGTYGWGGAAGTIAYVDPTRHVRGTVMVNYFPADRYPLRSDLAAALYKDLGRMTK</sequence>
<gene>
    <name evidence="3" type="ORF">NS355_11660</name>
</gene>
<name>A0A147IQ70_9SPHN</name>
<feature type="chain" id="PRO_5007548816" evidence="1">
    <location>
        <begin position="23"/>
        <end position="438"/>
    </location>
</feature>
<evidence type="ECO:0000256" key="1">
    <source>
        <dbReference type="SAM" id="SignalP"/>
    </source>
</evidence>
<organism evidence="3 4">
    <name type="scientific">Sphingomonas yabuuchiae</name>
    <dbReference type="NCBI Taxonomy" id="172044"/>
    <lineage>
        <taxon>Bacteria</taxon>
        <taxon>Pseudomonadati</taxon>
        <taxon>Pseudomonadota</taxon>
        <taxon>Alphaproteobacteria</taxon>
        <taxon>Sphingomonadales</taxon>
        <taxon>Sphingomonadaceae</taxon>
        <taxon>Sphingomonas</taxon>
    </lineage>
</organism>
<feature type="domain" description="Beta-lactamase-related" evidence="2">
    <location>
        <begin position="40"/>
        <end position="422"/>
    </location>
</feature>
<evidence type="ECO:0000313" key="4">
    <source>
        <dbReference type="Proteomes" id="UP000073923"/>
    </source>
</evidence>
<accession>A0A147IQ70</accession>
<proteinExistence type="predicted"/>
<feature type="signal peptide" evidence="1">
    <location>
        <begin position="1"/>
        <end position="22"/>
    </location>
</feature>
<dbReference type="Gene3D" id="3.40.710.10">
    <property type="entry name" value="DD-peptidase/beta-lactamase superfamily"/>
    <property type="match status" value="1"/>
</dbReference>
<dbReference type="PATRIC" id="fig|172044.3.peg.2331"/>
<keyword evidence="1" id="KW-0732">Signal</keyword>
<dbReference type="SUPFAM" id="SSF56601">
    <property type="entry name" value="beta-lactamase/transpeptidase-like"/>
    <property type="match status" value="1"/>
</dbReference>
<dbReference type="InterPro" id="IPR001466">
    <property type="entry name" value="Beta-lactam-related"/>
</dbReference>
<dbReference type="AlphaFoldDB" id="A0A147IQ70"/>
<dbReference type="Pfam" id="PF00144">
    <property type="entry name" value="Beta-lactamase"/>
    <property type="match status" value="1"/>
</dbReference>
<reference evidence="3 4" key="1">
    <citation type="journal article" date="2016" name="Front. Microbiol.">
        <title>Genomic Resource of Rice Seed Associated Bacteria.</title>
        <authorList>
            <person name="Midha S."/>
            <person name="Bansal K."/>
            <person name="Sharma S."/>
            <person name="Kumar N."/>
            <person name="Patil P.P."/>
            <person name="Chaudhry V."/>
            <person name="Patil P.B."/>
        </authorList>
    </citation>
    <scope>NUCLEOTIDE SEQUENCE [LARGE SCALE GENOMIC DNA]</scope>
    <source>
        <strain evidence="3 4">NS355</strain>
    </source>
</reference>
<dbReference type="InterPro" id="IPR012338">
    <property type="entry name" value="Beta-lactam/transpept-like"/>
</dbReference>
<dbReference type="PANTHER" id="PTHR43283">
    <property type="entry name" value="BETA-LACTAMASE-RELATED"/>
    <property type="match status" value="1"/>
</dbReference>
<dbReference type="Proteomes" id="UP000073923">
    <property type="component" value="Unassembled WGS sequence"/>
</dbReference>
<protein>
    <submittedName>
        <fullName evidence="3">Beta-lactamase</fullName>
    </submittedName>
</protein>
<comment type="caution">
    <text evidence="3">The sequence shown here is derived from an EMBL/GenBank/DDBJ whole genome shotgun (WGS) entry which is preliminary data.</text>
</comment>